<dbReference type="InterPro" id="IPR002129">
    <property type="entry name" value="PyrdxlP-dep_de-COase"/>
</dbReference>
<keyword evidence="7" id="KW-1185">Reference proteome</keyword>
<dbReference type="InterPro" id="IPR010977">
    <property type="entry name" value="Aromatic_deC"/>
</dbReference>
<dbReference type="InParanoid" id="A0A7J7CWL9"/>
<evidence type="ECO:0000313" key="6">
    <source>
        <dbReference type="EMBL" id="KAF5738339.1"/>
    </source>
</evidence>
<keyword evidence="2" id="KW-0210">Decarboxylase</keyword>
<keyword evidence="4 5" id="KW-0456">Lyase</keyword>
<evidence type="ECO:0000256" key="4">
    <source>
        <dbReference type="ARBA" id="ARBA00023239"/>
    </source>
</evidence>
<reference evidence="6 7" key="1">
    <citation type="journal article" date="2020" name="Nat. Commun.">
        <title>Genome of Tripterygium wilfordii and identification of cytochrome P450 involved in triptolide biosynthesis.</title>
        <authorList>
            <person name="Tu L."/>
            <person name="Su P."/>
            <person name="Zhang Z."/>
            <person name="Gao L."/>
            <person name="Wang J."/>
            <person name="Hu T."/>
            <person name="Zhou J."/>
            <person name="Zhang Y."/>
            <person name="Zhao Y."/>
            <person name="Liu Y."/>
            <person name="Song Y."/>
            <person name="Tong Y."/>
            <person name="Lu Y."/>
            <person name="Yang J."/>
            <person name="Xu C."/>
            <person name="Jia M."/>
            <person name="Peters R.J."/>
            <person name="Huang L."/>
            <person name="Gao W."/>
        </authorList>
    </citation>
    <scope>NUCLEOTIDE SEQUENCE [LARGE SCALE GENOMIC DNA]</scope>
    <source>
        <strain evidence="7">cv. XIE 37</strain>
        <tissue evidence="6">Leaf</tissue>
    </source>
</reference>
<dbReference type="AlphaFoldDB" id="A0A7J7CWL9"/>
<dbReference type="PANTHER" id="PTHR11999:SF96">
    <property type="entry name" value="TYROSINE DECARBOXYLASE"/>
    <property type="match status" value="1"/>
</dbReference>
<proteinExistence type="inferred from homology"/>
<dbReference type="GO" id="GO:0030170">
    <property type="term" value="F:pyridoxal phosphate binding"/>
    <property type="evidence" value="ECO:0007669"/>
    <property type="project" value="InterPro"/>
</dbReference>
<dbReference type="GO" id="GO:0005737">
    <property type="term" value="C:cytoplasm"/>
    <property type="evidence" value="ECO:0007669"/>
    <property type="project" value="TreeGrafter"/>
</dbReference>
<comment type="cofactor">
    <cofactor evidence="1 5">
        <name>pyridoxal 5'-phosphate</name>
        <dbReference type="ChEBI" id="CHEBI:597326"/>
    </cofactor>
</comment>
<evidence type="ECO:0000256" key="1">
    <source>
        <dbReference type="ARBA" id="ARBA00001933"/>
    </source>
</evidence>
<evidence type="ECO:0000313" key="7">
    <source>
        <dbReference type="Proteomes" id="UP000593562"/>
    </source>
</evidence>
<dbReference type="SUPFAM" id="SSF53383">
    <property type="entry name" value="PLP-dependent transferases"/>
    <property type="match status" value="1"/>
</dbReference>
<comment type="similarity">
    <text evidence="5">Belongs to the group II decarboxylase family.</text>
</comment>
<dbReference type="GO" id="GO:0016831">
    <property type="term" value="F:carboxy-lyase activity"/>
    <property type="evidence" value="ECO:0007669"/>
    <property type="project" value="TreeGrafter"/>
</dbReference>
<dbReference type="Gene3D" id="3.40.640.10">
    <property type="entry name" value="Type I PLP-dependent aspartate aminotransferase-like (Major domain)"/>
    <property type="match status" value="1"/>
</dbReference>
<keyword evidence="3 5" id="KW-0663">Pyridoxal phosphate</keyword>
<name>A0A7J7CWL9_TRIWF</name>
<organism evidence="6 7">
    <name type="scientific">Tripterygium wilfordii</name>
    <name type="common">Thunder God vine</name>
    <dbReference type="NCBI Taxonomy" id="458696"/>
    <lineage>
        <taxon>Eukaryota</taxon>
        <taxon>Viridiplantae</taxon>
        <taxon>Streptophyta</taxon>
        <taxon>Embryophyta</taxon>
        <taxon>Tracheophyta</taxon>
        <taxon>Spermatophyta</taxon>
        <taxon>Magnoliopsida</taxon>
        <taxon>eudicotyledons</taxon>
        <taxon>Gunneridae</taxon>
        <taxon>Pentapetalae</taxon>
        <taxon>rosids</taxon>
        <taxon>fabids</taxon>
        <taxon>Celastrales</taxon>
        <taxon>Celastraceae</taxon>
        <taxon>Tripterygium</taxon>
    </lineage>
</organism>
<dbReference type="InterPro" id="IPR015421">
    <property type="entry name" value="PyrdxlP-dep_Trfase_major"/>
</dbReference>
<dbReference type="Proteomes" id="UP000593562">
    <property type="component" value="Unassembled WGS sequence"/>
</dbReference>
<evidence type="ECO:0000256" key="5">
    <source>
        <dbReference type="RuleBase" id="RU000382"/>
    </source>
</evidence>
<dbReference type="GO" id="GO:0019752">
    <property type="term" value="P:carboxylic acid metabolic process"/>
    <property type="evidence" value="ECO:0007669"/>
    <property type="project" value="InterPro"/>
</dbReference>
<gene>
    <name evidence="6" type="ORF">HS088_TW13G01236</name>
</gene>
<sequence length="55" mass="6426">MGSPPTNLEFLRNKGSDSRQVVDYKNWQITLSRRFRALKLWLVLRSHGVANLRSL</sequence>
<protein>
    <submittedName>
        <fullName evidence="6">Tyrosine decarboxylase 1-like</fullName>
    </submittedName>
</protein>
<dbReference type="PANTHER" id="PTHR11999">
    <property type="entry name" value="GROUP II PYRIDOXAL-5-PHOSPHATE DECARBOXYLASE"/>
    <property type="match status" value="1"/>
</dbReference>
<dbReference type="Pfam" id="PF00282">
    <property type="entry name" value="Pyridoxal_deC"/>
    <property type="match status" value="1"/>
</dbReference>
<dbReference type="InterPro" id="IPR015424">
    <property type="entry name" value="PyrdxlP-dep_Trfase"/>
</dbReference>
<comment type="caution">
    <text evidence="6">The sequence shown here is derived from an EMBL/GenBank/DDBJ whole genome shotgun (WGS) entry which is preliminary data.</text>
</comment>
<evidence type="ECO:0000256" key="3">
    <source>
        <dbReference type="ARBA" id="ARBA00022898"/>
    </source>
</evidence>
<dbReference type="EMBL" id="JAAARO010000013">
    <property type="protein sequence ID" value="KAF5738339.1"/>
    <property type="molecule type" value="Genomic_DNA"/>
</dbReference>
<accession>A0A7J7CWL9</accession>
<evidence type="ECO:0000256" key="2">
    <source>
        <dbReference type="ARBA" id="ARBA00022793"/>
    </source>
</evidence>